<organism evidence="2 3">
    <name type="scientific">Ligaoa zhengdingensis</name>
    <dbReference type="NCBI Taxonomy" id="2763658"/>
    <lineage>
        <taxon>Bacteria</taxon>
        <taxon>Bacillati</taxon>
        <taxon>Bacillota</taxon>
        <taxon>Clostridia</taxon>
        <taxon>Eubacteriales</taxon>
        <taxon>Oscillospiraceae</taxon>
        <taxon>Ligaoa</taxon>
    </lineage>
</organism>
<dbReference type="RefSeq" id="WP_249281599.1">
    <property type="nucleotide sequence ID" value="NZ_JACRST010000001.1"/>
</dbReference>
<gene>
    <name evidence="2" type="ORF">H8711_00650</name>
</gene>
<keyword evidence="3" id="KW-1185">Reference proteome</keyword>
<sequence>MNCPNCGKEMQEGFLQAGNLLAFNKKRHKLSLNPKDPEDTMIARKAFTATDFSGFICKECGLVIFDYKNPIVHW</sequence>
<evidence type="ECO:0000313" key="3">
    <source>
        <dbReference type="Proteomes" id="UP000653127"/>
    </source>
</evidence>
<protein>
    <recommendedName>
        <fullName evidence="1">DUF6487 domain-containing protein</fullName>
    </recommendedName>
</protein>
<feature type="domain" description="DUF6487" evidence="1">
    <location>
        <begin position="3"/>
        <end position="69"/>
    </location>
</feature>
<proteinExistence type="predicted"/>
<dbReference type="InterPro" id="IPR045504">
    <property type="entry name" value="DUF6487"/>
</dbReference>
<dbReference type="EMBL" id="JACRST010000001">
    <property type="protein sequence ID" value="MBC8545446.1"/>
    <property type="molecule type" value="Genomic_DNA"/>
</dbReference>
<dbReference type="Proteomes" id="UP000653127">
    <property type="component" value="Unassembled WGS sequence"/>
</dbReference>
<accession>A0A926DVG1</accession>
<reference evidence="2" key="1">
    <citation type="submission" date="2020-08" db="EMBL/GenBank/DDBJ databases">
        <title>Genome public.</title>
        <authorList>
            <person name="Liu C."/>
            <person name="Sun Q."/>
        </authorList>
    </citation>
    <scope>NUCLEOTIDE SEQUENCE</scope>
    <source>
        <strain evidence="2">NSJ-31</strain>
    </source>
</reference>
<dbReference type="AlphaFoldDB" id="A0A926DVG1"/>
<evidence type="ECO:0000313" key="2">
    <source>
        <dbReference type="EMBL" id="MBC8545446.1"/>
    </source>
</evidence>
<dbReference type="Pfam" id="PF20097">
    <property type="entry name" value="DUF6487"/>
    <property type="match status" value="1"/>
</dbReference>
<name>A0A926DVG1_9FIRM</name>
<evidence type="ECO:0000259" key="1">
    <source>
        <dbReference type="Pfam" id="PF20097"/>
    </source>
</evidence>
<comment type="caution">
    <text evidence="2">The sequence shown here is derived from an EMBL/GenBank/DDBJ whole genome shotgun (WGS) entry which is preliminary data.</text>
</comment>